<keyword evidence="3 11" id="KW-0808">Transferase</keyword>
<keyword evidence="2" id="KW-0444">Lipid biosynthesis</keyword>
<dbReference type="PANTHER" id="PTHR37323">
    <property type="entry name" value="GCN5-RELATED N-ACETYLTRANSFERASE"/>
    <property type="match status" value="1"/>
</dbReference>
<evidence type="ECO:0000256" key="6">
    <source>
        <dbReference type="ARBA" id="ARBA00038095"/>
    </source>
</evidence>
<dbReference type="RefSeq" id="WP_171680530.1">
    <property type="nucleotide sequence ID" value="NZ_JABGBN010000004.1"/>
</dbReference>
<evidence type="ECO:0000313" key="12">
    <source>
        <dbReference type="Proteomes" id="UP000537862"/>
    </source>
</evidence>
<sequence length="258" mass="29092">MRELLRTQSSEKRDEPGLVLGFATTAEEIEALQRLRFNVYTQDMGAVFPEAIDGIDKDKFDAFCDHLMVCDTRTQQVVGTYRVMSPEQAKQAGGYYSESEFDLRNLAQIRHLLSECGRSCTHADYRGGPAIMMLWTGLAQYLHINNYRYMLGCASVSLADGGTQAAEVWRAAQLEMEKTPDLPRIHPLEAYPLEKLEAMTASNDKVKIPPLIKGYLKIGARICGEPAWDKNFNAADFPIIIDLQCMDARYRKHFGIEA</sequence>
<evidence type="ECO:0000256" key="2">
    <source>
        <dbReference type="ARBA" id="ARBA00022516"/>
    </source>
</evidence>
<dbReference type="PANTHER" id="PTHR37323:SF1">
    <property type="entry name" value="L-ORNITHINE N(ALPHA)-ACYLTRANSFERASE"/>
    <property type="match status" value="1"/>
</dbReference>
<reference evidence="11 12" key="1">
    <citation type="submission" date="2020-05" db="EMBL/GenBank/DDBJ databases">
        <authorList>
            <person name="Niu N."/>
        </authorList>
    </citation>
    <scope>NUCLEOTIDE SEQUENCE [LARGE SCALE GENOMIC DNA]</scope>
    <source>
        <strain evidence="11 12">3340-03</strain>
    </source>
</reference>
<comment type="function">
    <text evidence="9">Catalyzes the first step in the biosynthesis of ornithine lipids, which are phosphorus-free membrane lipids. Catalyzes the 3-hydroxyacyl-acyl carrier protein-dependent acylation of ornithine to form lyso-ornithine lipid (LOL).</text>
</comment>
<evidence type="ECO:0000256" key="3">
    <source>
        <dbReference type="ARBA" id="ARBA00022679"/>
    </source>
</evidence>
<evidence type="ECO:0000256" key="7">
    <source>
        <dbReference type="ARBA" id="ARBA00039058"/>
    </source>
</evidence>
<evidence type="ECO:0000256" key="9">
    <source>
        <dbReference type="ARBA" id="ARBA00045724"/>
    </source>
</evidence>
<dbReference type="InterPro" id="IPR052351">
    <property type="entry name" value="Ornithine_N-alpha-AT"/>
</dbReference>
<evidence type="ECO:0000256" key="10">
    <source>
        <dbReference type="ARBA" id="ARBA00047785"/>
    </source>
</evidence>
<name>A0A849P673_9BURK</name>
<dbReference type="Gene3D" id="3.40.630.30">
    <property type="match status" value="1"/>
</dbReference>
<dbReference type="EMBL" id="JABGBN010000004">
    <property type="protein sequence ID" value="NOL51834.1"/>
    <property type="molecule type" value="Genomic_DNA"/>
</dbReference>
<evidence type="ECO:0000313" key="11">
    <source>
        <dbReference type="EMBL" id="NOL51834.1"/>
    </source>
</evidence>
<evidence type="ECO:0000256" key="4">
    <source>
        <dbReference type="ARBA" id="ARBA00023098"/>
    </source>
</evidence>
<accession>A0A849P673</accession>
<evidence type="ECO:0000256" key="5">
    <source>
        <dbReference type="ARBA" id="ARBA00023315"/>
    </source>
</evidence>
<comment type="pathway">
    <text evidence="1">Lipid metabolism.</text>
</comment>
<dbReference type="InterPro" id="IPR016181">
    <property type="entry name" value="Acyl_CoA_acyltransferase"/>
</dbReference>
<comment type="caution">
    <text evidence="11">The sequence shown here is derived from an EMBL/GenBank/DDBJ whole genome shotgun (WGS) entry which is preliminary data.</text>
</comment>
<protein>
    <recommendedName>
        <fullName evidence="8">L-ornithine N(alpha)-acyltransferase</fullName>
        <ecNumber evidence="7">2.3.2.30</ecNumber>
    </recommendedName>
</protein>
<evidence type="ECO:0000256" key="1">
    <source>
        <dbReference type="ARBA" id="ARBA00005189"/>
    </source>
</evidence>
<dbReference type="Pfam" id="PF13444">
    <property type="entry name" value="Acetyltransf_5"/>
    <property type="match status" value="1"/>
</dbReference>
<dbReference type="SUPFAM" id="SSF55729">
    <property type="entry name" value="Acyl-CoA N-acyltransferases (Nat)"/>
    <property type="match status" value="1"/>
</dbReference>
<organism evidence="11 12">
    <name type="scientific">Pelistega suis</name>
    <dbReference type="NCBI Taxonomy" id="1631957"/>
    <lineage>
        <taxon>Bacteria</taxon>
        <taxon>Pseudomonadati</taxon>
        <taxon>Pseudomonadota</taxon>
        <taxon>Betaproteobacteria</taxon>
        <taxon>Burkholderiales</taxon>
        <taxon>Alcaligenaceae</taxon>
        <taxon>Pelistega</taxon>
    </lineage>
</organism>
<dbReference type="EC" id="2.3.2.30" evidence="7"/>
<dbReference type="GO" id="GO:0043810">
    <property type="term" value="F:ornithine-acyl [acyl carrier protein] N-acyltransferase activity"/>
    <property type="evidence" value="ECO:0007669"/>
    <property type="project" value="UniProtKB-EC"/>
</dbReference>
<keyword evidence="5" id="KW-0012">Acyltransferase</keyword>
<keyword evidence="4" id="KW-0443">Lipid metabolism</keyword>
<dbReference type="AlphaFoldDB" id="A0A849P673"/>
<evidence type="ECO:0000256" key="8">
    <source>
        <dbReference type="ARBA" id="ARBA00039866"/>
    </source>
</evidence>
<dbReference type="GO" id="GO:0006629">
    <property type="term" value="P:lipid metabolic process"/>
    <property type="evidence" value="ECO:0007669"/>
    <property type="project" value="UniProtKB-KW"/>
</dbReference>
<dbReference type="Proteomes" id="UP000537862">
    <property type="component" value="Unassembled WGS sequence"/>
</dbReference>
<keyword evidence="12" id="KW-1185">Reference proteome</keyword>
<gene>
    <name evidence="11" type="ORF">HKX39_06585</name>
</gene>
<proteinExistence type="inferred from homology"/>
<comment type="catalytic activity">
    <reaction evidence="10">
        <text>a (3R)-hydroxyacyl-[ACP] + L-ornithine = a lyso-ornithine lipid + holo-[ACP] + H(+)</text>
        <dbReference type="Rhea" id="RHEA:20633"/>
        <dbReference type="Rhea" id="RHEA-COMP:9685"/>
        <dbReference type="Rhea" id="RHEA-COMP:9945"/>
        <dbReference type="ChEBI" id="CHEBI:15378"/>
        <dbReference type="ChEBI" id="CHEBI:46911"/>
        <dbReference type="ChEBI" id="CHEBI:64479"/>
        <dbReference type="ChEBI" id="CHEBI:78827"/>
        <dbReference type="ChEBI" id="CHEBI:138482"/>
        <dbReference type="EC" id="2.3.2.30"/>
    </reaction>
    <physiologicalReaction direction="left-to-right" evidence="10">
        <dbReference type="Rhea" id="RHEA:20634"/>
    </physiologicalReaction>
</comment>
<comment type="similarity">
    <text evidence="6">Belongs to the acetyltransferase family. OlsB subfamily.</text>
</comment>